<keyword evidence="2" id="KW-1185">Reference proteome</keyword>
<protein>
    <submittedName>
        <fullName evidence="1">Uncharacterized protein</fullName>
    </submittedName>
</protein>
<organism evidence="1 2">
    <name type="scientific">Dipteronia dyeriana</name>
    <dbReference type="NCBI Taxonomy" id="168575"/>
    <lineage>
        <taxon>Eukaryota</taxon>
        <taxon>Viridiplantae</taxon>
        <taxon>Streptophyta</taxon>
        <taxon>Embryophyta</taxon>
        <taxon>Tracheophyta</taxon>
        <taxon>Spermatophyta</taxon>
        <taxon>Magnoliopsida</taxon>
        <taxon>eudicotyledons</taxon>
        <taxon>Gunneridae</taxon>
        <taxon>Pentapetalae</taxon>
        <taxon>rosids</taxon>
        <taxon>malvids</taxon>
        <taxon>Sapindales</taxon>
        <taxon>Sapindaceae</taxon>
        <taxon>Hippocastanoideae</taxon>
        <taxon>Acereae</taxon>
        <taxon>Dipteronia</taxon>
    </lineage>
</organism>
<gene>
    <name evidence="1" type="ORF">Ddye_011918</name>
</gene>
<dbReference type="AlphaFoldDB" id="A0AAE0CHW3"/>
<dbReference type="Proteomes" id="UP001280121">
    <property type="component" value="Unassembled WGS sequence"/>
</dbReference>
<evidence type="ECO:0000313" key="1">
    <source>
        <dbReference type="EMBL" id="KAK2652062.1"/>
    </source>
</evidence>
<comment type="caution">
    <text evidence="1">The sequence shown here is derived from an EMBL/GenBank/DDBJ whole genome shotgun (WGS) entry which is preliminary data.</text>
</comment>
<accession>A0AAE0CHW3</accession>
<dbReference type="EMBL" id="JANJYI010000004">
    <property type="protein sequence ID" value="KAK2652062.1"/>
    <property type="molecule type" value="Genomic_DNA"/>
</dbReference>
<evidence type="ECO:0000313" key="2">
    <source>
        <dbReference type="Proteomes" id="UP001280121"/>
    </source>
</evidence>
<sequence>MPHGPNGEVQMLRWKVLQYKWSVEDHLTLRGLAPPGTRSWHEVDMHRSKALAFGHRGPY</sequence>
<reference evidence="1" key="1">
    <citation type="journal article" date="2023" name="Plant J.">
        <title>Genome sequences and population genomics provide insights into the demographic history, inbreeding, and mutation load of two 'living fossil' tree species of Dipteronia.</title>
        <authorList>
            <person name="Feng Y."/>
            <person name="Comes H.P."/>
            <person name="Chen J."/>
            <person name="Zhu S."/>
            <person name="Lu R."/>
            <person name="Zhang X."/>
            <person name="Li P."/>
            <person name="Qiu J."/>
            <person name="Olsen K.M."/>
            <person name="Qiu Y."/>
        </authorList>
    </citation>
    <scope>NUCLEOTIDE SEQUENCE</scope>
    <source>
        <strain evidence="1">KIB01</strain>
    </source>
</reference>
<name>A0AAE0CHW3_9ROSI</name>
<proteinExistence type="predicted"/>